<evidence type="ECO:0000313" key="4">
    <source>
        <dbReference type="Proteomes" id="UP001241072"/>
    </source>
</evidence>
<dbReference type="Proteomes" id="UP001241072">
    <property type="component" value="Unassembled WGS sequence"/>
</dbReference>
<dbReference type="Pfam" id="PF01909">
    <property type="entry name" value="NTP_transf_2"/>
    <property type="match status" value="1"/>
</dbReference>
<dbReference type="InterPro" id="IPR052548">
    <property type="entry name" value="Type_VII_TA_antitoxin"/>
</dbReference>
<dbReference type="CDD" id="cd05403">
    <property type="entry name" value="NT_KNTase_like"/>
    <property type="match status" value="1"/>
</dbReference>
<evidence type="ECO:0000259" key="2">
    <source>
        <dbReference type="Pfam" id="PF01909"/>
    </source>
</evidence>
<dbReference type="RefSeq" id="WP_305003901.1">
    <property type="nucleotide sequence ID" value="NZ_JAUQUB010000005.1"/>
</dbReference>
<evidence type="ECO:0000313" key="3">
    <source>
        <dbReference type="EMBL" id="MDO7883475.1"/>
    </source>
</evidence>
<evidence type="ECO:0000256" key="1">
    <source>
        <dbReference type="SAM" id="MobiDB-lite"/>
    </source>
</evidence>
<dbReference type="SUPFAM" id="SSF81301">
    <property type="entry name" value="Nucleotidyltransferase"/>
    <property type="match status" value="1"/>
</dbReference>
<feature type="domain" description="Polymerase nucleotidyl transferase" evidence="2">
    <location>
        <begin position="96"/>
        <end position="160"/>
    </location>
</feature>
<dbReference type="InterPro" id="IPR002934">
    <property type="entry name" value="Polymerase_NTP_transf_dom"/>
</dbReference>
<dbReference type="InterPro" id="IPR036390">
    <property type="entry name" value="WH_DNA-bd_sf"/>
</dbReference>
<dbReference type="PANTHER" id="PTHR33933">
    <property type="entry name" value="NUCLEOTIDYLTRANSFERASE"/>
    <property type="match status" value="1"/>
</dbReference>
<dbReference type="Gene3D" id="1.10.10.10">
    <property type="entry name" value="Winged helix-like DNA-binding domain superfamily/Winged helix DNA-binding domain"/>
    <property type="match status" value="1"/>
</dbReference>
<sequence length="205" mass="22285">MELSRVGADLLGQTEAALLSALARLSDPVTGRRLAALAGQASPATVHRLLSKFERAGLVLVQKHPHAHLYRLNREHLYWQPIEDILAAPAQLEQAIVERVHEELGDRARVALFGSVARGEATSQSDVDVLVVPPGDVSVERREVAARGIEDLILAMTGNPGQVVHLNDDEIAELDRHHSPLVRSIRASSRPIDGRGPFLPADQLT</sequence>
<protein>
    <submittedName>
        <fullName evidence="3">Nucleotidyltransferase domain-containing protein</fullName>
    </submittedName>
</protein>
<name>A0ABT9BRA4_9MICO</name>
<dbReference type="InterPro" id="IPR043519">
    <property type="entry name" value="NT_sf"/>
</dbReference>
<proteinExistence type="predicted"/>
<dbReference type="Gene3D" id="3.30.460.10">
    <property type="entry name" value="Beta Polymerase, domain 2"/>
    <property type="match status" value="1"/>
</dbReference>
<keyword evidence="4" id="KW-1185">Reference proteome</keyword>
<feature type="region of interest" description="Disordered" evidence="1">
    <location>
        <begin position="185"/>
        <end position="205"/>
    </location>
</feature>
<comment type="caution">
    <text evidence="3">The sequence shown here is derived from an EMBL/GenBank/DDBJ whole genome shotgun (WGS) entry which is preliminary data.</text>
</comment>
<dbReference type="InterPro" id="IPR036388">
    <property type="entry name" value="WH-like_DNA-bd_sf"/>
</dbReference>
<accession>A0ABT9BRA4</accession>
<reference evidence="3 4" key="1">
    <citation type="submission" date="2023-07" db="EMBL/GenBank/DDBJ databases">
        <title>Protaetiibacter sp. nov WY-16 isolated from soil.</title>
        <authorList>
            <person name="Liu B."/>
            <person name="Wan Y."/>
        </authorList>
    </citation>
    <scope>NUCLEOTIDE SEQUENCE [LARGE SCALE GENOMIC DNA]</scope>
    <source>
        <strain evidence="3 4">WY-16</strain>
    </source>
</reference>
<organism evidence="3 4">
    <name type="scientific">Antiquaquibacter soli</name>
    <dbReference type="NCBI Taxonomy" id="3064523"/>
    <lineage>
        <taxon>Bacteria</taxon>
        <taxon>Bacillati</taxon>
        <taxon>Actinomycetota</taxon>
        <taxon>Actinomycetes</taxon>
        <taxon>Micrococcales</taxon>
        <taxon>Microbacteriaceae</taxon>
        <taxon>Antiquaquibacter</taxon>
    </lineage>
</organism>
<dbReference type="PANTHER" id="PTHR33933:SF1">
    <property type="entry name" value="PROTEIN ADENYLYLTRANSFERASE MNTA-RELATED"/>
    <property type="match status" value="1"/>
</dbReference>
<dbReference type="EMBL" id="JAUQUB010000005">
    <property type="protein sequence ID" value="MDO7883475.1"/>
    <property type="molecule type" value="Genomic_DNA"/>
</dbReference>
<dbReference type="SUPFAM" id="SSF46785">
    <property type="entry name" value="Winged helix' DNA-binding domain"/>
    <property type="match status" value="1"/>
</dbReference>
<gene>
    <name evidence="3" type="ORF">Q5716_14675</name>
</gene>